<keyword evidence="1" id="KW-0472">Membrane</keyword>
<dbReference type="EMBL" id="BONI01000082">
    <property type="protein sequence ID" value="GIG10221.1"/>
    <property type="molecule type" value="Genomic_DNA"/>
</dbReference>
<evidence type="ECO:0008006" key="4">
    <source>
        <dbReference type="Google" id="ProtNLM"/>
    </source>
</evidence>
<protein>
    <recommendedName>
        <fullName evidence="4">Holin</fullName>
    </recommendedName>
</protein>
<reference evidence="2 3" key="1">
    <citation type="submission" date="2021-01" db="EMBL/GenBank/DDBJ databases">
        <title>Whole genome shotgun sequence of Catellatospora coxensis NBRC 107359.</title>
        <authorList>
            <person name="Komaki H."/>
            <person name="Tamura T."/>
        </authorList>
    </citation>
    <scope>NUCLEOTIDE SEQUENCE [LARGE SCALE GENOMIC DNA]</scope>
    <source>
        <strain evidence="2 3">NBRC 107359</strain>
    </source>
</reference>
<evidence type="ECO:0000256" key="1">
    <source>
        <dbReference type="SAM" id="Phobius"/>
    </source>
</evidence>
<accession>A0A8J3L839</accession>
<gene>
    <name evidence="2" type="ORF">Cco03nite_69210</name>
</gene>
<proteinExistence type="predicted"/>
<keyword evidence="3" id="KW-1185">Reference proteome</keyword>
<evidence type="ECO:0000313" key="2">
    <source>
        <dbReference type="EMBL" id="GIG10221.1"/>
    </source>
</evidence>
<comment type="caution">
    <text evidence="2">The sequence shown here is derived from an EMBL/GenBank/DDBJ whole genome shotgun (WGS) entry which is preliminary data.</text>
</comment>
<dbReference type="Proteomes" id="UP000630887">
    <property type="component" value="Unassembled WGS sequence"/>
</dbReference>
<name>A0A8J3L839_9ACTN</name>
<feature type="transmembrane region" description="Helical" evidence="1">
    <location>
        <begin position="30"/>
        <end position="47"/>
    </location>
</feature>
<dbReference type="AlphaFoldDB" id="A0A8J3L839"/>
<evidence type="ECO:0000313" key="3">
    <source>
        <dbReference type="Proteomes" id="UP000630887"/>
    </source>
</evidence>
<sequence length="98" mass="10357">MNKLTLPQAILGSVVLLVIGALTFAGKDTAALVTSGVAILSALGLIVKQNAETQSTAQQVQQQTNGNTKELVQLISKQQDQILEMAHKMAEMMPASKP</sequence>
<organism evidence="2 3">
    <name type="scientific">Catellatospora coxensis</name>
    <dbReference type="NCBI Taxonomy" id="310354"/>
    <lineage>
        <taxon>Bacteria</taxon>
        <taxon>Bacillati</taxon>
        <taxon>Actinomycetota</taxon>
        <taxon>Actinomycetes</taxon>
        <taxon>Micromonosporales</taxon>
        <taxon>Micromonosporaceae</taxon>
        <taxon>Catellatospora</taxon>
    </lineage>
</organism>
<keyword evidence="1" id="KW-1133">Transmembrane helix</keyword>
<keyword evidence="1" id="KW-0812">Transmembrane</keyword>
<dbReference type="RefSeq" id="WP_203698068.1">
    <property type="nucleotide sequence ID" value="NZ_BAAALC010000003.1"/>
</dbReference>